<name>A0AAD0NVV1_9ACTN</name>
<evidence type="ECO:0000313" key="2">
    <source>
        <dbReference type="EMBL" id="AWO82582.1"/>
    </source>
</evidence>
<reference evidence="2 3" key="1">
    <citation type="submission" date="2018-05" db="EMBL/GenBank/DDBJ databases">
        <title>Complete genome sequence of Gordonia terrae NRRL B-16283.</title>
        <authorList>
            <person name="Garlena R.A."/>
            <person name="Russell D.A."/>
            <person name="Hatfull G.F."/>
        </authorList>
    </citation>
    <scope>NUCLEOTIDE SEQUENCE [LARGE SCALE GENOMIC DNA]</scope>
    <source>
        <strain evidence="2 3">NRRL B-16283</strain>
    </source>
</reference>
<dbReference type="SUPFAM" id="SSF54427">
    <property type="entry name" value="NTF2-like"/>
    <property type="match status" value="1"/>
</dbReference>
<dbReference type="GeneID" id="32686624"/>
<dbReference type="InterPro" id="IPR032710">
    <property type="entry name" value="NTF2-like_dom_sf"/>
</dbReference>
<evidence type="ECO:0000313" key="3">
    <source>
        <dbReference type="Proteomes" id="UP000247118"/>
    </source>
</evidence>
<dbReference type="InterPro" id="IPR037401">
    <property type="entry name" value="SnoaL-like"/>
</dbReference>
<feature type="domain" description="SnoaL-like" evidence="1">
    <location>
        <begin position="15"/>
        <end position="136"/>
    </location>
</feature>
<evidence type="ECO:0000259" key="1">
    <source>
        <dbReference type="Pfam" id="PF13577"/>
    </source>
</evidence>
<gene>
    <name evidence="2" type="ORF">DLJ61_02635</name>
</gene>
<proteinExistence type="predicted"/>
<dbReference type="AlphaFoldDB" id="A0AAD0NVV1"/>
<protein>
    <submittedName>
        <fullName evidence="2">Nuclear transport factor 2 family protein</fullName>
    </submittedName>
</protein>
<dbReference type="EMBL" id="CP029604">
    <property type="protein sequence ID" value="AWO82582.1"/>
    <property type="molecule type" value="Genomic_DNA"/>
</dbReference>
<dbReference type="CDD" id="cd00531">
    <property type="entry name" value="NTF2_like"/>
    <property type="match status" value="1"/>
</dbReference>
<organism evidence="2 3">
    <name type="scientific">Gordonia terrae</name>
    <dbReference type="NCBI Taxonomy" id="2055"/>
    <lineage>
        <taxon>Bacteria</taxon>
        <taxon>Bacillati</taxon>
        <taxon>Actinomycetota</taxon>
        <taxon>Actinomycetes</taxon>
        <taxon>Mycobacteriales</taxon>
        <taxon>Gordoniaceae</taxon>
        <taxon>Gordonia</taxon>
    </lineage>
</organism>
<dbReference type="RefSeq" id="WP_081487012.1">
    <property type="nucleotide sequence ID" value="NZ_CABEIC010000002.1"/>
</dbReference>
<dbReference type="Pfam" id="PF13577">
    <property type="entry name" value="SnoaL_4"/>
    <property type="match status" value="1"/>
</dbReference>
<dbReference type="Proteomes" id="UP000247118">
    <property type="component" value="Chromosome"/>
</dbReference>
<dbReference type="Gene3D" id="3.10.450.50">
    <property type="match status" value="1"/>
</dbReference>
<accession>A0AAD0NVV1</accession>
<sequence length="164" mass="18328">MSTTQEMVERMARVVDDMEIRRTITDYATLVDARQWKRLAAILDEDVVVEYHNGRTTVTGATAVAEYVEANTSHVSWQHHMVSPYGVDVDGDTASALAYLVSHQQIRNDDAEFLMMAADYTLELARRDRGWVITHMVHTIKVASFLPISSTPIAGAEVPAAVRH</sequence>